<protein>
    <submittedName>
        <fullName evidence="1">Uncharacterized protein</fullName>
    </submittedName>
</protein>
<organism evidence="1 2">
    <name type="scientific">Haliangium ochraceum (strain DSM 14365 / JCM 11303 / SMP-2)</name>
    <dbReference type="NCBI Taxonomy" id="502025"/>
    <lineage>
        <taxon>Bacteria</taxon>
        <taxon>Pseudomonadati</taxon>
        <taxon>Myxococcota</taxon>
        <taxon>Polyangia</taxon>
        <taxon>Haliangiales</taxon>
        <taxon>Kofleriaceae</taxon>
        <taxon>Haliangium</taxon>
    </lineage>
</organism>
<sequence length="118" mass="13305">MNLDKSGRLFFGCKIDSKLRDAMEQATPSKKRYFEGTEFLTICTAGEERWIGKIVDGGMTASTTEDIQRNVVSILRNITTNVRISPSSVKVFVVAAERELEPQEPLERESRGPYIANY</sequence>
<keyword evidence="2" id="KW-1185">Reference proteome</keyword>
<dbReference type="Proteomes" id="UP000001880">
    <property type="component" value="Chromosome"/>
</dbReference>
<evidence type="ECO:0000313" key="2">
    <source>
        <dbReference type="Proteomes" id="UP000001880"/>
    </source>
</evidence>
<dbReference type="RefSeq" id="WP_012825399.1">
    <property type="nucleotide sequence ID" value="NC_013440.1"/>
</dbReference>
<dbReference type="AlphaFoldDB" id="D0LGM6"/>
<dbReference type="HOGENOM" id="CLU_2069837_0_0_7"/>
<accession>D0LGM6</accession>
<reference evidence="1 2" key="1">
    <citation type="journal article" date="2010" name="Stand. Genomic Sci.">
        <title>Complete genome sequence of Haliangium ochraceum type strain (SMP-2).</title>
        <authorList>
            <consortium name="US DOE Joint Genome Institute (JGI-PGF)"/>
            <person name="Ivanova N."/>
            <person name="Daum C."/>
            <person name="Lang E."/>
            <person name="Abt B."/>
            <person name="Kopitz M."/>
            <person name="Saunders E."/>
            <person name="Lapidus A."/>
            <person name="Lucas S."/>
            <person name="Glavina Del Rio T."/>
            <person name="Nolan M."/>
            <person name="Tice H."/>
            <person name="Copeland A."/>
            <person name="Cheng J.F."/>
            <person name="Chen F."/>
            <person name="Bruce D."/>
            <person name="Goodwin L."/>
            <person name="Pitluck S."/>
            <person name="Mavromatis K."/>
            <person name="Pati A."/>
            <person name="Mikhailova N."/>
            <person name="Chen A."/>
            <person name="Palaniappan K."/>
            <person name="Land M."/>
            <person name="Hauser L."/>
            <person name="Chang Y.J."/>
            <person name="Jeffries C.D."/>
            <person name="Detter J.C."/>
            <person name="Brettin T."/>
            <person name="Rohde M."/>
            <person name="Goker M."/>
            <person name="Bristow J."/>
            <person name="Markowitz V."/>
            <person name="Eisen J.A."/>
            <person name="Hugenholtz P."/>
            <person name="Kyrpides N.C."/>
            <person name="Klenk H.P."/>
        </authorList>
    </citation>
    <scope>NUCLEOTIDE SEQUENCE [LARGE SCALE GENOMIC DNA]</scope>
    <source>
        <strain evidence="2">DSM 14365 / CIP 107738 / JCM 11303 / AJ 13395 / SMP-2</strain>
    </source>
</reference>
<name>D0LGM6_HALO1</name>
<gene>
    <name evidence="1" type="ordered locus">Hoch_0131</name>
</gene>
<dbReference type="KEGG" id="hoh:Hoch_0131"/>
<evidence type="ECO:0000313" key="1">
    <source>
        <dbReference type="EMBL" id="ACY12772.1"/>
    </source>
</evidence>
<dbReference type="EMBL" id="CP001804">
    <property type="protein sequence ID" value="ACY12772.1"/>
    <property type="molecule type" value="Genomic_DNA"/>
</dbReference>
<proteinExistence type="predicted"/>